<dbReference type="InterPro" id="IPR036390">
    <property type="entry name" value="WH_DNA-bd_sf"/>
</dbReference>
<comment type="caution">
    <text evidence="8">The sequence shown here is derived from an EMBL/GenBank/DDBJ whole genome shotgun (WGS) entry which is preliminary data.</text>
</comment>
<keyword evidence="2 5" id="KW-0805">Transcription regulation</keyword>
<evidence type="ECO:0000259" key="6">
    <source>
        <dbReference type="Pfam" id="PF01628"/>
    </source>
</evidence>
<dbReference type="InterPro" id="IPR005104">
    <property type="entry name" value="WHTH_HrcA_DNA-bd"/>
</dbReference>
<sequence>MEPLTQRQIQILKNIVEEYIKTADPVGSDNLDRKFSLGISPATIRNEMATLTSLGYLRQPHPSAGRIPSPRAMKFYVDQLMQEKQLSVSEEVAAKQKVLDARQDFDHLMQGATRALSQQTKSLCVGIAEEGGVWHSGYAHILENPEFYNIDVTMRVLSLLEEERRMREMFFGREWSEPVIVLFGEEMGWPHFEPVGIIACRFTAPRTNGTLAVIGSTRLNYPVIIPIVRYFSSLITQTTQA</sequence>
<evidence type="ECO:0000313" key="9">
    <source>
        <dbReference type="Proteomes" id="UP000177967"/>
    </source>
</evidence>
<evidence type="ECO:0000256" key="2">
    <source>
        <dbReference type="ARBA" id="ARBA00023015"/>
    </source>
</evidence>
<evidence type="ECO:0000256" key="1">
    <source>
        <dbReference type="ARBA" id="ARBA00022491"/>
    </source>
</evidence>
<feature type="domain" description="Winged helix-turn-helix transcription repressor HrcA DNA-binding" evidence="7">
    <location>
        <begin position="4"/>
        <end position="74"/>
    </location>
</feature>
<keyword evidence="3 5" id="KW-0346">Stress response</keyword>
<dbReference type="InterPro" id="IPR002571">
    <property type="entry name" value="HrcA"/>
</dbReference>
<evidence type="ECO:0000313" key="8">
    <source>
        <dbReference type="EMBL" id="OGY09921.1"/>
    </source>
</evidence>
<dbReference type="SUPFAM" id="SSF55781">
    <property type="entry name" value="GAF domain-like"/>
    <property type="match status" value="1"/>
</dbReference>
<comment type="function">
    <text evidence="5">Negative regulator of class I heat shock genes (grpE-dnaK-dnaJ and groELS operons). Prevents heat-shock induction of these operons.</text>
</comment>
<gene>
    <name evidence="5" type="primary">hrcA</name>
    <name evidence="8" type="ORF">A2782_04435</name>
</gene>
<dbReference type="SUPFAM" id="SSF46785">
    <property type="entry name" value="Winged helix' DNA-binding domain"/>
    <property type="match status" value="1"/>
</dbReference>
<proteinExistence type="inferred from homology"/>
<dbReference type="InterPro" id="IPR021153">
    <property type="entry name" value="HrcA_C"/>
</dbReference>
<dbReference type="Pfam" id="PF01628">
    <property type="entry name" value="HrcA"/>
    <property type="match status" value="1"/>
</dbReference>
<dbReference type="Pfam" id="PF03444">
    <property type="entry name" value="WHD_HrcA"/>
    <property type="match status" value="1"/>
</dbReference>
<comment type="similarity">
    <text evidence="5">Belongs to the HrcA family.</text>
</comment>
<dbReference type="Gene3D" id="3.30.450.40">
    <property type="match status" value="1"/>
</dbReference>
<dbReference type="GO" id="GO:0045892">
    <property type="term" value="P:negative regulation of DNA-templated transcription"/>
    <property type="evidence" value="ECO:0007669"/>
    <property type="project" value="UniProtKB-UniRule"/>
</dbReference>
<keyword evidence="1 5" id="KW-0678">Repressor</keyword>
<dbReference type="STRING" id="1797513.A2782_04435"/>
<evidence type="ECO:0000259" key="7">
    <source>
        <dbReference type="Pfam" id="PF03444"/>
    </source>
</evidence>
<dbReference type="HAMAP" id="MF_00081">
    <property type="entry name" value="HrcA"/>
    <property type="match status" value="1"/>
</dbReference>
<dbReference type="PANTHER" id="PTHR34824">
    <property type="entry name" value="HEAT-INDUCIBLE TRANSCRIPTION REPRESSOR HRCA"/>
    <property type="match status" value="1"/>
</dbReference>
<feature type="domain" description="Heat-inducible transcription repressor HrcA C-terminal" evidence="6">
    <location>
        <begin position="79"/>
        <end position="225"/>
    </location>
</feature>
<evidence type="ECO:0000256" key="5">
    <source>
        <dbReference type="HAMAP-Rule" id="MF_00081"/>
    </source>
</evidence>
<dbReference type="EMBL" id="MHBW01000003">
    <property type="protein sequence ID" value="OGY09921.1"/>
    <property type="molecule type" value="Genomic_DNA"/>
</dbReference>
<dbReference type="InterPro" id="IPR036388">
    <property type="entry name" value="WH-like_DNA-bd_sf"/>
</dbReference>
<dbReference type="GO" id="GO:0003677">
    <property type="term" value="F:DNA binding"/>
    <property type="evidence" value="ECO:0007669"/>
    <property type="project" value="InterPro"/>
</dbReference>
<organism evidence="8 9">
    <name type="scientific">Candidatus Blackburnbacteria bacterium RIFCSPHIGHO2_01_FULL_43_15b</name>
    <dbReference type="NCBI Taxonomy" id="1797513"/>
    <lineage>
        <taxon>Bacteria</taxon>
        <taxon>Candidatus Blackburniibacteriota</taxon>
    </lineage>
</organism>
<accession>A0A1G1V3G9</accession>
<dbReference type="PANTHER" id="PTHR34824:SF1">
    <property type="entry name" value="HEAT-INDUCIBLE TRANSCRIPTION REPRESSOR HRCA"/>
    <property type="match status" value="1"/>
</dbReference>
<protein>
    <recommendedName>
        <fullName evidence="5">Heat-inducible transcription repressor HrcA</fullName>
    </recommendedName>
</protein>
<dbReference type="InterPro" id="IPR029016">
    <property type="entry name" value="GAF-like_dom_sf"/>
</dbReference>
<dbReference type="Proteomes" id="UP000177967">
    <property type="component" value="Unassembled WGS sequence"/>
</dbReference>
<name>A0A1G1V3G9_9BACT</name>
<dbReference type="Gene3D" id="1.10.10.10">
    <property type="entry name" value="Winged helix-like DNA-binding domain superfamily/Winged helix DNA-binding domain"/>
    <property type="match status" value="1"/>
</dbReference>
<evidence type="ECO:0000256" key="3">
    <source>
        <dbReference type="ARBA" id="ARBA00023016"/>
    </source>
</evidence>
<reference evidence="8 9" key="1">
    <citation type="journal article" date="2016" name="Nat. Commun.">
        <title>Thousands of microbial genomes shed light on interconnected biogeochemical processes in an aquifer system.</title>
        <authorList>
            <person name="Anantharaman K."/>
            <person name="Brown C.T."/>
            <person name="Hug L.A."/>
            <person name="Sharon I."/>
            <person name="Castelle C.J."/>
            <person name="Probst A.J."/>
            <person name="Thomas B.C."/>
            <person name="Singh A."/>
            <person name="Wilkins M.J."/>
            <person name="Karaoz U."/>
            <person name="Brodie E.L."/>
            <person name="Williams K.H."/>
            <person name="Hubbard S.S."/>
            <person name="Banfield J.F."/>
        </authorList>
    </citation>
    <scope>NUCLEOTIDE SEQUENCE [LARGE SCALE GENOMIC DNA]</scope>
</reference>
<keyword evidence="4 5" id="KW-0804">Transcription</keyword>
<dbReference type="AlphaFoldDB" id="A0A1G1V3G9"/>
<evidence type="ECO:0000256" key="4">
    <source>
        <dbReference type="ARBA" id="ARBA00023163"/>
    </source>
</evidence>